<dbReference type="EMBL" id="CM007658">
    <property type="protein sequence ID" value="ONH91213.1"/>
    <property type="molecule type" value="Genomic_DNA"/>
</dbReference>
<sequence>MEDQSSLFCMRRGSSIFVWGGALQIQPPFWSLSHRFSSQMLRSFVAVLAALHSSSHRTGLAQRISRFRKIKGGRSKEKKLE</sequence>
<accession>A0A251MVW6</accession>
<evidence type="ECO:0000313" key="2">
    <source>
        <dbReference type="Proteomes" id="UP000006882"/>
    </source>
</evidence>
<dbReference type="Proteomes" id="UP000006882">
    <property type="component" value="Chromosome G8"/>
</dbReference>
<keyword evidence="2" id="KW-1185">Reference proteome</keyword>
<protein>
    <submittedName>
        <fullName evidence="1">Uncharacterized protein</fullName>
    </submittedName>
</protein>
<name>A0A251MVW6_PRUPE</name>
<organism evidence="1 2">
    <name type="scientific">Prunus persica</name>
    <name type="common">Peach</name>
    <name type="synonym">Amygdalus persica</name>
    <dbReference type="NCBI Taxonomy" id="3760"/>
    <lineage>
        <taxon>Eukaryota</taxon>
        <taxon>Viridiplantae</taxon>
        <taxon>Streptophyta</taxon>
        <taxon>Embryophyta</taxon>
        <taxon>Tracheophyta</taxon>
        <taxon>Spermatophyta</taxon>
        <taxon>Magnoliopsida</taxon>
        <taxon>eudicotyledons</taxon>
        <taxon>Gunneridae</taxon>
        <taxon>Pentapetalae</taxon>
        <taxon>rosids</taxon>
        <taxon>fabids</taxon>
        <taxon>Rosales</taxon>
        <taxon>Rosaceae</taxon>
        <taxon>Amygdaloideae</taxon>
        <taxon>Amygdaleae</taxon>
        <taxon>Prunus</taxon>
    </lineage>
</organism>
<gene>
    <name evidence="1" type="ORF">PRUPE_8G099100</name>
</gene>
<dbReference type="Gramene" id="ONH91213">
    <property type="protein sequence ID" value="ONH91213"/>
    <property type="gene ID" value="PRUPE_8G099100"/>
</dbReference>
<proteinExistence type="predicted"/>
<dbReference type="AlphaFoldDB" id="A0A251MVW6"/>
<reference evidence="1 2" key="1">
    <citation type="journal article" date="2013" name="Nat. Genet.">
        <title>The high-quality draft genome of peach (Prunus persica) identifies unique patterns of genetic diversity, domestication and genome evolution.</title>
        <authorList>
            <consortium name="International Peach Genome Initiative"/>
            <person name="Verde I."/>
            <person name="Abbott A.G."/>
            <person name="Scalabrin S."/>
            <person name="Jung S."/>
            <person name="Shu S."/>
            <person name="Marroni F."/>
            <person name="Zhebentyayeva T."/>
            <person name="Dettori M.T."/>
            <person name="Grimwood J."/>
            <person name="Cattonaro F."/>
            <person name="Zuccolo A."/>
            <person name="Rossini L."/>
            <person name="Jenkins J."/>
            <person name="Vendramin E."/>
            <person name="Meisel L.A."/>
            <person name="Decroocq V."/>
            <person name="Sosinski B."/>
            <person name="Prochnik S."/>
            <person name="Mitros T."/>
            <person name="Policriti A."/>
            <person name="Cipriani G."/>
            <person name="Dondini L."/>
            <person name="Ficklin S."/>
            <person name="Goodstein D.M."/>
            <person name="Xuan P."/>
            <person name="Del Fabbro C."/>
            <person name="Aramini V."/>
            <person name="Copetti D."/>
            <person name="Gonzalez S."/>
            <person name="Horner D.S."/>
            <person name="Falchi R."/>
            <person name="Lucas S."/>
            <person name="Mica E."/>
            <person name="Maldonado J."/>
            <person name="Lazzari B."/>
            <person name="Bielenberg D."/>
            <person name="Pirona R."/>
            <person name="Miculan M."/>
            <person name="Barakat A."/>
            <person name="Testolin R."/>
            <person name="Stella A."/>
            <person name="Tartarini S."/>
            <person name="Tonutti P."/>
            <person name="Arus P."/>
            <person name="Orellana A."/>
            <person name="Wells C."/>
            <person name="Main D."/>
            <person name="Vizzotto G."/>
            <person name="Silva H."/>
            <person name="Salamini F."/>
            <person name="Schmutz J."/>
            <person name="Morgante M."/>
            <person name="Rokhsar D.S."/>
        </authorList>
    </citation>
    <scope>NUCLEOTIDE SEQUENCE [LARGE SCALE GENOMIC DNA]</scope>
    <source>
        <strain evidence="2">cv. Nemared</strain>
    </source>
</reference>
<evidence type="ECO:0000313" key="1">
    <source>
        <dbReference type="EMBL" id="ONH91213.1"/>
    </source>
</evidence>